<gene>
    <name evidence="2" type="ORF">TCM_018770</name>
</gene>
<dbReference type="eggNOG" id="ENOG502S0N9">
    <property type="taxonomic scope" value="Eukaryota"/>
</dbReference>
<evidence type="ECO:0000313" key="2">
    <source>
        <dbReference type="EMBL" id="EOY03682.1"/>
    </source>
</evidence>
<dbReference type="AlphaFoldDB" id="A0A061EH32"/>
<dbReference type="Proteomes" id="UP000026915">
    <property type="component" value="Chromosome 4"/>
</dbReference>
<dbReference type="InParanoid" id="A0A061EH32"/>
<feature type="region of interest" description="Disordered" evidence="1">
    <location>
        <begin position="358"/>
        <end position="398"/>
    </location>
</feature>
<feature type="region of interest" description="Disordered" evidence="1">
    <location>
        <begin position="160"/>
        <end position="181"/>
    </location>
</feature>
<organism evidence="2 3">
    <name type="scientific">Theobroma cacao</name>
    <name type="common">Cacao</name>
    <name type="synonym">Cocoa</name>
    <dbReference type="NCBI Taxonomy" id="3641"/>
    <lineage>
        <taxon>Eukaryota</taxon>
        <taxon>Viridiplantae</taxon>
        <taxon>Streptophyta</taxon>
        <taxon>Embryophyta</taxon>
        <taxon>Tracheophyta</taxon>
        <taxon>Spermatophyta</taxon>
        <taxon>Magnoliopsida</taxon>
        <taxon>eudicotyledons</taxon>
        <taxon>Gunneridae</taxon>
        <taxon>Pentapetalae</taxon>
        <taxon>rosids</taxon>
        <taxon>malvids</taxon>
        <taxon>Malvales</taxon>
        <taxon>Malvaceae</taxon>
        <taxon>Byttnerioideae</taxon>
        <taxon>Theobroma</taxon>
    </lineage>
</organism>
<dbReference type="HOGENOM" id="CLU_664638_0_0_1"/>
<dbReference type="Gramene" id="EOY03682">
    <property type="protein sequence ID" value="EOY03682"/>
    <property type="gene ID" value="TCM_018770"/>
</dbReference>
<sequence>MVILRNIFGLAWPRPRPPTQSDTNLFVVLPTLILESLYVSTRVFGSDRLKIPRKFLTFQLNSNCDSAYGVIDRSWSSTHRVEAMEDKQGDGSSKHLINVEVNNYEVQTISRHGSSVFSSSSDSSQDLINVVENDGHDKPLEKSEQPGPESVAPFRVSFMSSTEQSPPNHVPAGQVPGSYEPNRIPSSIFSSRPATPMDWSTASNESLFSIHVGNNSFSKDQFFMLYKSGELTKFDEQIIAQGGLPPLNKLENMTTMNENVKKGSAATEMPENTTMVVDTSEVAEDHSHQKVSPAEEIHKPIINTTTEDLGAVAENHSQENKFPAEVHNSPTNSISARSDGSNNSTLSFAFPVLGSDVGRSSSVNGEQNNKGSQTESVKQPQKPSTEEVQPQTPVTPQNAAGRSWFSWFYCCRHS</sequence>
<dbReference type="STRING" id="3641.A0A061EH32"/>
<dbReference type="EMBL" id="CM001882">
    <property type="protein sequence ID" value="EOY03682.1"/>
    <property type="molecule type" value="Genomic_DNA"/>
</dbReference>
<dbReference type="PANTHER" id="PTHR33673">
    <property type="entry name" value="SUPPRESSOR SRP40-LIKE PROTEIN"/>
    <property type="match status" value="1"/>
</dbReference>
<keyword evidence="3" id="KW-1185">Reference proteome</keyword>
<feature type="region of interest" description="Disordered" evidence="1">
    <location>
        <begin position="320"/>
        <end position="341"/>
    </location>
</feature>
<dbReference type="OMA" id="YEPNRIP"/>
<evidence type="ECO:0000313" key="3">
    <source>
        <dbReference type="Proteomes" id="UP000026915"/>
    </source>
</evidence>
<name>A0A061EH32_THECC</name>
<feature type="compositionally biased region" description="Polar residues" evidence="1">
    <location>
        <begin position="328"/>
        <end position="341"/>
    </location>
</feature>
<evidence type="ECO:0000256" key="1">
    <source>
        <dbReference type="SAM" id="MobiDB-lite"/>
    </source>
</evidence>
<accession>A0A061EH32</accession>
<protein>
    <submittedName>
        <fullName evidence="2">Uncharacterized protein</fullName>
    </submittedName>
</protein>
<proteinExistence type="predicted"/>
<reference evidence="2 3" key="1">
    <citation type="journal article" date="2013" name="Genome Biol.">
        <title>The genome sequence of the most widely cultivated cacao type and its use to identify candidate genes regulating pod color.</title>
        <authorList>
            <person name="Motamayor J.C."/>
            <person name="Mockaitis K."/>
            <person name="Schmutz J."/>
            <person name="Haiminen N."/>
            <person name="Iii D.L."/>
            <person name="Cornejo O."/>
            <person name="Findley S.D."/>
            <person name="Zheng P."/>
            <person name="Utro F."/>
            <person name="Royaert S."/>
            <person name="Saski C."/>
            <person name="Jenkins J."/>
            <person name="Podicheti R."/>
            <person name="Zhao M."/>
            <person name="Scheffler B.E."/>
            <person name="Stack J.C."/>
            <person name="Feltus F.A."/>
            <person name="Mustiga G.M."/>
            <person name="Amores F."/>
            <person name="Phillips W."/>
            <person name="Marelli J.P."/>
            <person name="May G.D."/>
            <person name="Shapiro H."/>
            <person name="Ma J."/>
            <person name="Bustamante C.D."/>
            <person name="Schnell R.J."/>
            <person name="Main D."/>
            <person name="Gilbert D."/>
            <person name="Parida L."/>
            <person name="Kuhn D.N."/>
        </authorList>
    </citation>
    <scope>NUCLEOTIDE SEQUENCE [LARGE SCALE GENOMIC DNA]</scope>
    <source>
        <strain evidence="3">cv. Matina 1-6</strain>
    </source>
</reference>
<dbReference type="PANTHER" id="PTHR33673:SF36">
    <property type="entry name" value="MYB-LIKE PROTEIN Q"/>
    <property type="match status" value="1"/>
</dbReference>